<protein>
    <submittedName>
        <fullName evidence="1">Uncharacterized protein</fullName>
    </submittedName>
</protein>
<proteinExistence type="predicted"/>
<dbReference type="RefSeq" id="WP_036953298.1">
    <property type="nucleotide sequence ID" value="NZ_CP135990.1"/>
</dbReference>
<keyword evidence="2" id="KW-1185">Reference proteome</keyword>
<evidence type="ECO:0000313" key="1">
    <source>
        <dbReference type="EMBL" id="WPA90704.1"/>
    </source>
</evidence>
<gene>
    <name evidence="1" type="ORF">QS795_009355</name>
</gene>
<evidence type="ECO:0000313" key="2">
    <source>
        <dbReference type="Proteomes" id="UP001302443"/>
    </source>
</evidence>
<dbReference type="EMBL" id="CP135990">
    <property type="protein sequence ID" value="WPA90704.1"/>
    <property type="molecule type" value="Genomic_DNA"/>
</dbReference>
<name>A0ABZ0MZI6_9GAMM</name>
<sequence>MKLKVNRGTLLAVMECMAVRDVRYYINGICFLPDGKVVGTNGHMLAYGHHDNEITDQVILSVGKLPTKTFEYAVFDTEEEIVKLHSESGFVVGVGLCSVIDGRYPNINPLIESTAKADEKLPPVLLINSGYLSKLEKVAKFVNPRMPAYEIRVKSATDAVVCEVKNPHDERVTVMIMPMRL</sequence>
<organism evidence="1 2">
    <name type="scientific">Providencia zhijiangensis</name>
    <dbReference type="NCBI Taxonomy" id="3053982"/>
    <lineage>
        <taxon>Bacteria</taxon>
        <taxon>Pseudomonadati</taxon>
        <taxon>Pseudomonadota</taxon>
        <taxon>Gammaproteobacteria</taxon>
        <taxon>Enterobacterales</taxon>
        <taxon>Morganellaceae</taxon>
        <taxon>Providencia</taxon>
    </lineage>
</organism>
<dbReference type="Gene3D" id="3.10.150.10">
    <property type="entry name" value="DNA Polymerase III, subunit A, domain 2"/>
    <property type="match status" value="1"/>
</dbReference>
<dbReference type="Proteomes" id="UP001302443">
    <property type="component" value="Chromosome"/>
</dbReference>
<reference evidence="1 2" key="1">
    <citation type="submission" date="2023-09" db="EMBL/GenBank/DDBJ databases">
        <title>Genomic Revisitation and Reclassification of the Genus Providencia.</title>
        <authorList>
            <person name="Dong X."/>
        </authorList>
    </citation>
    <scope>NUCLEOTIDE SEQUENCE [LARGE SCALE GENOMIC DNA]</scope>
    <source>
        <strain evidence="1 2">D4759</strain>
    </source>
</reference>
<accession>A0ABZ0MZI6</accession>